<keyword evidence="2" id="KW-0560">Oxidoreductase</keyword>
<dbReference type="RefSeq" id="WP_170012257.1">
    <property type="nucleotide sequence ID" value="NZ_JABCRE010000003.1"/>
</dbReference>
<dbReference type="Proteomes" id="UP000561181">
    <property type="component" value="Unassembled WGS sequence"/>
</dbReference>
<accession>A0A848QPC6</accession>
<evidence type="ECO:0000313" key="5">
    <source>
        <dbReference type="Proteomes" id="UP000561181"/>
    </source>
</evidence>
<keyword evidence="5" id="KW-1185">Reference proteome</keyword>
<gene>
    <name evidence="4" type="ORF">HKD42_07925</name>
</gene>
<comment type="similarity">
    <text evidence="1">Belongs to the short-chain dehydrogenases/reductases (SDR) family.</text>
</comment>
<protein>
    <submittedName>
        <fullName evidence="4">SDR family oxidoreductase</fullName>
    </submittedName>
</protein>
<name>A0A848QPC6_9SPHN</name>
<dbReference type="FunFam" id="3.40.50.720:FF:000084">
    <property type="entry name" value="Short-chain dehydrogenase reductase"/>
    <property type="match status" value="1"/>
</dbReference>
<feature type="domain" description="Ketoreductase" evidence="3">
    <location>
        <begin position="7"/>
        <end position="188"/>
    </location>
</feature>
<dbReference type="Gene3D" id="3.40.50.720">
    <property type="entry name" value="NAD(P)-binding Rossmann-like Domain"/>
    <property type="match status" value="1"/>
</dbReference>
<dbReference type="PANTHER" id="PTHR43639">
    <property type="entry name" value="OXIDOREDUCTASE, SHORT-CHAIN DEHYDROGENASE/REDUCTASE FAMILY (AFU_ORTHOLOGUE AFUA_5G02870)"/>
    <property type="match status" value="1"/>
</dbReference>
<dbReference type="SUPFAM" id="SSF51735">
    <property type="entry name" value="NAD(P)-binding Rossmann-fold domains"/>
    <property type="match status" value="1"/>
</dbReference>
<dbReference type="InterPro" id="IPR036291">
    <property type="entry name" value="NAD(P)-bd_dom_sf"/>
</dbReference>
<organism evidence="4 5">
    <name type="scientific">Pontixanthobacter rizhaonensis</name>
    <dbReference type="NCBI Taxonomy" id="2730337"/>
    <lineage>
        <taxon>Bacteria</taxon>
        <taxon>Pseudomonadati</taxon>
        <taxon>Pseudomonadota</taxon>
        <taxon>Alphaproteobacteria</taxon>
        <taxon>Sphingomonadales</taxon>
        <taxon>Erythrobacteraceae</taxon>
        <taxon>Pontixanthobacter</taxon>
    </lineage>
</organism>
<dbReference type="CDD" id="cd05233">
    <property type="entry name" value="SDR_c"/>
    <property type="match status" value="1"/>
</dbReference>
<proteinExistence type="inferred from homology"/>
<evidence type="ECO:0000313" key="4">
    <source>
        <dbReference type="EMBL" id="NMW31985.1"/>
    </source>
</evidence>
<dbReference type="PANTHER" id="PTHR43639:SF1">
    <property type="entry name" value="SHORT-CHAIN DEHYDROGENASE_REDUCTASE FAMILY PROTEIN"/>
    <property type="match status" value="1"/>
</dbReference>
<dbReference type="InterPro" id="IPR020904">
    <property type="entry name" value="Sc_DH/Rdtase_CS"/>
</dbReference>
<dbReference type="Pfam" id="PF13561">
    <property type="entry name" value="adh_short_C2"/>
    <property type="match status" value="1"/>
</dbReference>
<comment type="caution">
    <text evidence="4">The sequence shown here is derived from an EMBL/GenBank/DDBJ whole genome shotgun (WGS) entry which is preliminary data.</text>
</comment>
<dbReference type="InterPro" id="IPR002347">
    <property type="entry name" value="SDR_fam"/>
</dbReference>
<evidence type="ECO:0000259" key="3">
    <source>
        <dbReference type="SMART" id="SM00822"/>
    </source>
</evidence>
<evidence type="ECO:0000256" key="1">
    <source>
        <dbReference type="ARBA" id="ARBA00006484"/>
    </source>
</evidence>
<dbReference type="GO" id="GO:0016491">
    <property type="term" value="F:oxidoreductase activity"/>
    <property type="evidence" value="ECO:0007669"/>
    <property type="project" value="UniProtKB-KW"/>
</dbReference>
<dbReference type="EMBL" id="JABCRE010000003">
    <property type="protein sequence ID" value="NMW31985.1"/>
    <property type="molecule type" value="Genomic_DNA"/>
</dbReference>
<dbReference type="PROSITE" id="PS00061">
    <property type="entry name" value="ADH_SHORT"/>
    <property type="match status" value="1"/>
</dbReference>
<sequence>MTKFSGKVVIVTGGSRDIGRATSVAFGRQGASVVINYNSNEDAAKETLAEVEAAGGKGIIVKGDMTQKADVDAVVAASLDAFGPVIHHLVNVVGGLVARKGLDEMDTEFFENVMSLNVTSAFLAAQAVVPHMTEGSSIVNYASLAGRDGGGPGAIAYATSKGAVMTLTRALAKDLGPKGIRVNSLCPGMIATSFHDTFTKDEVRANVANATPLKRQGRAEETADATVYLASDEASFITGTNVDINGGLFFS</sequence>
<reference evidence="4 5" key="1">
    <citation type="submission" date="2020-04" db="EMBL/GenBank/DDBJ databases">
        <authorList>
            <person name="Liu A."/>
        </authorList>
    </citation>
    <scope>NUCLEOTIDE SEQUENCE [LARGE SCALE GENOMIC DNA]</scope>
    <source>
        <strain evidence="4 5">RZ02</strain>
    </source>
</reference>
<dbReference type="AlphaFoldDB" id="A0A848QPC6"/>
<dbReference type="PRINTS" id="PR00081">
    <property type="entry name" value="GDHRDH"/>
</dbReference>
<dbReference type="SMART" id="SM00822">
    <property type="entry name" value="PKS_KR"/>
    <property type="match status" value="1"/>
</dbReference>
<dbReference type="InterPro" id="IPR057326">
    <property type="entry name" value="KR_dom"/>
</dbReference>
<evidence type="ECO:0000256" key="2">
    <source>
        <dbReference type="ARBA" id="ARBA00023002"/>
    </source>
</evidence>